<dbReference type="EMBL" id="QJKJ01014319">
    <property type="protein sequence ID" value="RDX64575.1"/>
    <property type="molecule type" value="Genomic_DNA"/>
</dbReference>
<evidence type="ECO:0000313" key="2">
    <source>
        <dbReference type="Proteomes" id="UP000257109"/>
    </source>
</evidence>
<reference evidence="1" key="1">
    <citation type="submission" date="2018-05" db="EMBL/GenBank/DDBJ databases">
        <title>Draft genome of Mucuna pruriens seed.</title>
        <authorList>
            <person name="Nnadi N.E."/>
            <person name="Vos R."/>
            <person name="Hasami M.H."/>
            <person name="Devisetty U.K."/>
            <person name="Aguiy J.C."/>
        </authorList>
    </citation>
    <scope>NUCLEOTIDE SEQUENCE [LARGE SCALE GENOMIC DNA]</scope>
    <source>
        <strain evidence="1">JCA_2017</strain>
    </source>
</reference>
<evidence type="ECO:0000313" key="1">
    <source>
        <dbReference type="EMBL" id="RDX64575.1"/>
    </source>
</evidence>
<feature type="non-terminal residue" evidence="1">
    <location>
        <position position="1"/>
    </location>
</feature>
<dbReference type="AlphaFoldDB" id="A0A371EEU2"/>
<dbReference type="Pfam" id="PF14223">
    <property type="entry name" value="Retrotran_gag_2"/>
    <property type="match status" value="1"/>
</dbReference>
<sequence length="116" mass="13752">MKRSILERQSTRKFLEEIEKFFVKNEKVETSNLLAKLISMKYKGKGNIKEYIMDMSNLASKLKSLKLELGKYLFGHLVFISLRTHFGQFKVSCDTQKDKWSLNELISHYVQEEERL</sequence>
<name>A0A371EEU2_MUCPR</name>
<protein>
    <recommendedName>
        <fullName evidence="3">Retrotransposon gag domain-containing protein</fullName>
    </recommendedName>
</protein>
<keyword evidence="2" id="KW-1185">Reference proteome</keyword>
<evidence type="ECO:0008006" key="3">
    <source>
        <dbReference type="Google" id="ProtNLM"/>
    </source>
</evidence>
<gene>
    <name evidence="1" type="ORF">CR513_56852</name>
</gene>
<dbReference type="OrthoDB" id="1713025at2759"/>
<proteinExistence type="predicted"/>
<dbReference type="PANTHER" id="PTHR35317">
    <property type="entry name" value="OS04G0629600 PROTEIN"/>
    <property type="match status" value="1"/>
</dbReference>
<accession>A0A371EEU2</accession>
<organism evidence="1 2">
    <name type="scientific">Mucuna pruriens</name>
    <name type="common">Velvet bean</name>
    <name type="synonym">Dolichos pruriens</name>
    <dbReference type="NCBI Taxonomy" id="157652"/>
    <lineage>
        <taxon>Eukaryota</taxon>
        <taxon>Viridiplantae</taxon>
        <taxon>Streptophyta</taxon>
        <taxon>Embryophyta</taxon>
        <taxon>Tracheophyta</taxon>
        <taxon>Spermatophyta</taxon>
        <taxon>Magnoliopsida</taxon>
        <taxon>eudicotyledons</taxon>
        <taxon>Gunneridae</taxon>
        <taxon>Pentapetalae</taxon>
        <taxon>rosids</taxon>
        <taxon>fabids</taxon>
        <taxon>Fabales</taxon>
        <taxon>Fabaceae</taxon>
        <taxon>Papilionoideae</taxon>
        <taxon>50 kb inversion clade</taxon>
        <taxon>NPAAA clade</taxon>
        <taxon>indigoferoid/millettioid clade</taxon>
        <taxon>Phaseoleae</taxon>
        <taxon>Mucuna</taxon>
    </lineage>
</organism>
<dbReference type="Proteomes" id="UP000257109">
    <property type="component" value="Unassembled WGS sequence"/>
</dbReference>
<dbReference type="PANTHER" id="PTHR35317:SF43">
    <property type="entry name" value="TRANSMEMBRANE PROTEIN"/>
    <property type="match status" value="1"/>
</dbReference>
<comment type="caution">
    <text evidence="1">The sequence shown here is derived from an EMBL/GenBank/DDBJ whole genome shotgun (WGS) entry which is preliminary data.</text>
</comment>